<evidence type="ECO:0000313" key="5">
    <source>
        <dbReference type="Proteomes" id="UP000015104"/>
    </source>
</evidence>
<dbReference type="GO" id="GO:0046872">
    <property type="term" value="F:metal ion binding"/>
    <property type="evidence" value="ECO:0007669"/>
    <property type="project" value="UniProtKB-KW"/>
</dbReference>
<keyword evidence="2" id="KW-0378">Hydrolase</keyword>
<feature type="domain" description="RAI1-like" evidence="3">
    <location>
        <begin position="28"/>
        <end position="339"/>
    </location>
</feature>
<dbReference type="Proteomes" id="UP000015104">
    <property type="component" value="Unassembled WGS sequence"/>
</dbReference>
<dbReference type="GO" id="GO:0005634">
    <property type="term" value="C:nucleus"/>
    <property type="evidence" value="ECO:0007669"/>
    <property type="project" value="UniProtKB-SubCell"/>
</dbReference>
<dbReference type="PANTHER" id="PTHR12395">
    <property type="entry name" value="DOM-3 RELATED"/>
    <property type="match status" value="1"/>
</dbReference>
<dbReference type="GO" id="GO:0034353">
    <property type="term" value="F:mRNA 5'-diphosphatase activity"/>
    <property type="evidence" value="ECO:0007669"/>
    <property type="project" value="TreeGrafter"/>
</dbReference>
<dbReference type="InterPro" id="IPR013961">
    <property type="entry name" value="RAI1"/>
</dbReference>
<proteinExistence type="inferred from homology"/>
<keyword evidence="2" id="KW-0539">Nucleus</keyword>
<dbReference type="EMBL" id="CAEY01000555">
    <property type="status" value="NOT_ANNOTATED_CDS"/>
    <property type="molecule type" value="Genomic_DNA"/>
</dbReference>
<keyword evidence="5" id="KW-1185">Reference proteome</keyword>
<gene>
    <name evidence="4" type="primary">107367156</name>
</gene>
<dbReference type="GO" id="GO:0000956">
    <property type="term" value="P:nuclear-transcribed mRNA catabolic process"/>
    <property type="evidence" value="ECO:0007669"/>
    <property type="project" value="TreeGrafter"/>
</dbReference>
<dbReference type="GO" id="GO:0000166">
    <property type="term" value="F:nucleotide binding"/>
    <property type="evidence" value="ECO:0007669"/>
    <property type="project" value="UniProtKB-KW"/>
</dbReference>
<dbReference type="GO" id="GO:0004518">
    <property type="term" value="F:nuclease activity"/>
    <property type="evidence" value="ECO:0007669"/>
    <property type="project" value="UniProtKB-KW"/>
</dbReference>
<dbReference type="eggNOG" id="KOG1982">
    <property type="taxonomic scope" value="Eukaryota"/>
</dbReference>
<comment type="similarity">
    <text evidence="1 2">Belongs to the DXO/Dom3Z family.</text>
</comment>
<dbReference type="HOGENOM" id="CLU_067939_0_0_1"/>
<dbReference type="OrthoDB" id="5853397at2759"/>
<dbReference type="AlphaFoldDB" id="T1KUE2"/>
<dbReference type="KEGG" id="tut:107367156"/>
<evidence type="ECO:0000256" key="2">
    <source>
        <dbReference type="RuleBase" id="RU367113"/>
    </source>
</evidence>
<keyword evidence="2" id="KW-0479">Metal-binding</keyword>
<dbReference type="PANTHER" id="PTHR12395:SF9">
    <property type="entry name" value="DECAPPING AND EXORIBONUCLEASE PROTEIN"/>
    <property type="match status" value="1"/>
</dbReference>
<dbReference type="GO" id="GO:0110155">
    <property type="term" value="P:NAD-cap decapping"/>
    <property type="evidence" value="ECO:0007669"/>
    <property type="project" value="TreeGrafter"/>
</dbReference>
<reference evidence="4" key="2">
    <citation type="submission" date="2015-06" db="UniProtKB">
        <authorList>
            <consortium name="EnsemblMetazoa"/>
        </authorList>
    </citation>
    <scope>IDENTIFICATION</scope>
</reference>
<sequence>MVSVNQGFTSVKEFNLDRVKPNNNICLKRPTRLGYYSFHYNNENKSVFCPDKSALRYLDLPDPAPIDCLQGYDSNIKYGHKKPKCSNLLRWILENETILSNFTYDFICSNGLLKDLMISAYNNYDWNICAAKIRGKIVLSIIESIDQKEIIDAESEKTNKSSYATLKLQRLITKNNNKCTSGRDADSFYGVFHSRIGSHQILHSGYLDCAESNKELNKPFDKMKFVLTKKFNRPRVSHTFHQANTWWSLAKLAGIDTVIRAECDQSFVVKNIDEFEADSLVHEHRKIIFLASLNMFLNHFKSVVTKENKCYNFHFNGKDKKLTGYMMMDLDDDLIPFWYINEQLPLES</sequence>
<dbReference type="GO" id="GO:0005829">
    <property type="term" value="C:cytosol"/>
    <property type="evidence" value="ECO:0007669"/>
    <property type="project" value="TreeGrafter"/>
</dbReference>
<reference evidence="5" key="1">
    <citation type="submission" date="2011-08" db="EMBL/GenBank/DDBJ databases">
        <authorList>
            <person name="Rombauts S."/>
        </authorList>
    </citation>
    <scope>NUCLEOTIDE SEQUENCE</scope>
    <source>
        <strain evidence="5">London</strain>
    </source>
</reference>
<comment type="cofactor">
    <cofactor evidence="2">
        <name>a divalent metal cation</name>
        <dbReference type="ChEBI" id="CHEBI:60240"/>
    </cofactor>
</comment>
<dbReference type="GO" id="GO:0003723">
    <property type="term" value="F:RNA binding"/>
    <property type="evidence" value="ECO:0007669"/>
    <property type="project" value="UniProtKB-KW"/>
</dbReference>
<evidence type="ECO:0000259" key="3">
    <source>
        <dbReference type="Pfam" id="PF08652"/>
    </source>
</evidence>
<keyword evidence="2" id="KW-0694">RNA-binding</keyword>
<dbReference type="EnsemblMetazoa" id="tetur21g03120.1">
    <property type="protein sequence ID" value="tetur21g03120.1"/>
    <property type="gene ID" value="tetur21g03120"/>
</dbReference>
<keyword evidence="2" id="KW-0547">Nucleotide-binding</keyword>
<protein>
    <recommendedName>
        <fullName evidence="2">Decapping nuclease</fullName>
        <ecNumber evidence="2">3.6.1.-</ecNumber>
    </recommendedName>
</protein>
<evidence type="ECO:0000313" key="4">
    <source>
        <dbReference type="EnsemblMetazoa" id="tetur21g03120.1"/>
    </source>
</evidence>
<comment type="subcellular location">
    <subcellularLocation>
        <location evidence="2">Nucleus</location>
    </subcellularLocation>
</comment>
<dbReference type="EC" id="3.6.1.-" evidence="2"/>
<dbReference type="Pfam" id="PF08652">
    <property type="entry name" value="RAI1"/>
    <property type="match status" value="1"/>
</dbReference>
<name>T1KUE2_TETUR</name>
<accession>T1KUE2</accession>
<dbReference type="InterPro" id="IPR039039">
    <property type="entry name" value="RAI1-like_fam"/>
</dbReference>
<evidence type="ECO:0000256" key="1">
    <source>
        <dbReference type="ARBA" id="ARBA00006562"/>
    </source>
</evidence>
<comment type="function">
    <text evidence="2">Decapping enzyme for NAD-capped RNAs: specifically hydrolyzes the nicotinamide adenine dinucleotide (NAD) cap from a subset of RNAs by removing the entire NAD moiety from the 5'-end of an NAD-capped RNA.</text>
</comment>
<keyword evidence="2" id="KW-0540">Nuclease</keyword>
<organism evidence="4 5">
    <name type="scientific">Tetranychus urticae</name>
    <name type="common">Two-spotted spider mite</name>
    <dbReference type="NCBI Taxonomy" id="32264"/>
    <lineage>
        <taxon>Eukaryota</taxon>
        <taxon>Metazoa</taxon>
        <taxon>Ecdysozoa</taxon>
        <taxon>Arthropoda</taxon>
        <taxon>Chelicerata</taxon>
        <taxon>Arachnida</taxon>
        <taxon>Acari</taxon>
        <taxon>Acariformes</taxon>
        <taxon>Trombidiformes</taxon>
        <taxon>Prostigmata</taxon>
        <taxon>Eleutherengona</taxon>
        <taxon>Raphignathae</taxon>
        <taxon>Tetranychoidea</taxon>
        <taxon>Tetranychidae</taxon>
        <taxon>Tetranychus</taxon>
    </lineage>
</organism>